<evidence type="ECO:0000259" key="7">
    <source>
        <dbReference type="Pfam" id="PF01029"/>
    </source>
</evidence>
<comment type="caution">
    <text evidence="8">The sequence shown here is derived from an EMBL/GenBank/DDBJ whole genome shotgun (WGS) entry which is preliminary data.</text>
</comment>
<dbReference type="EMBL" id="DROK01000277">
    <property type="protein sequence ID" value="HHI98066.1"/>
    <property type="molecule type" value="Genomic_DNA"/>
</dbReference>
<dbReference type="Proteomes" id="UP000886101">
    <property type="component" value="Unassembled WGS sequence"/>
</dbReference>
<keyword evidence="4 6" id="KW-0805">Transcription regulation</keyword>
<proteinExistence type="inferred from homology"/>
<dbReference type="GO" id="GO:0006353">
    <property type="term" value="P:DNA-templated transcription termination"/>
    <property type="evidence" value="ECO:0007669"/>
    <property type="project" value="UniProtKB-UniRule"/>
</dbReference>
<reference evidence="8" key="1">
    <citation type="journal article" date="2020" name="mSystems">
        <title>Genome- and Community-Level Interaction Insights into Carbon Utilization and Element Cycling Functions of Hydrothermarchaeota in Hydrothermal Sediment.</title>
        <authorList>
            <person name="Zhou Z."/>
            <person name="Liu Y."/>
            <person name="Xu W."/>
            <person name="Pan J."/>
            <person name="Luo Z.H."/>
            <person name="Li M."/>
        </authorList>
    </citation>
    <scope>NUCLEOTIDE SEQUENCE [LARGE SCALE GENOMIC DNA]</scope>
    <source>
        <strain evidence="8">HyVt-533</strain>
    </source>
</reference>
<dbReference type="NCBIfam" id="TIGR01951">
    <property type="entry name" value="nusB"/>
    <property type="match status" value="1"/>
</dbReference>
<feature type="domain" description="NusB/RsmB/TIM44" evidence="7">
    <location>
        <begin position="5"/>
        <end position="131"/>
    </location>
</feature>
<evidence type="ECO:0000256" key="6">
    <source>
        <dbReference type="HAMAP-Rule" id="MF_00073"/>
    </source>
</evidence>
<dbReference type="InterPro" id="IPR035926">
    <property type="entry name" value="NusB-like_sf"/>
</dbReference>
<name>A0A7V5U3G0_9BACT</name>
<accession>A0A7V5U3G0</accession>
<dbReference type="GO" id="GO:0005829">
    <property type="term" value="C:cytosol"/>
    <property type="evidence" value="ECO:0007669"/>
    <property type="project" value="TreeGrafter"/>
</dbReference>
<dbReference type="PANTHER" id="PTHR11078">
    <property type="entry name" value="N UTILIZATION SUBSTANCE PROTEIN B-RELATED"/>
    <property type="match status" value="1"/>
</dbReference>
<evidence type="ECO:0000256" key="3">
    <source>
        <dbReference type="ARBA" id="ARBA00022884"/>
    </source>
</evidence>
<gene>
    <name evidence="6 8" type="primary">nusB</name>
    <name evidence="8" type="ORF">ENJ96_09485</name>
</gene>
<evidence type="ECO:0000313" key="8">
    <source>
        <dbReference type="EMBL" id="HHI98066.1"/>
    </source>
</evidence>
<dbReference type="SUPFAM" id="SSF48013">
    <property type="entry name" value="NusB-like"/>
    <property type="match status" value="1"/>
</dbReference>
<dbReference type="GO" id="GO:0003723">
    <property type="term" value="F:RNA binding"/>
    <property type="evidence" value="ECO:0007669"/>
    <property type="project" value="UniProtKB-UniRule"/>
</dbReference>
<dbReference type="GO" id="GO:0031564">
    <property type="term" value="P:transcription antitermination"/>
    <property type="evidence" value="ECO:0007669"/>
    <property type="project" value="UniProtKB-KW"/>
</dbReference>
<evidence type="ECO:0000256" key="1">
    <source>
        <dbReference type="ARBA" id="ARBA00005952"/>
    </source>
</evidence>
<dbReference type="InterPro" id="IPR011605">
    <property type="entry name" value="NusB_fam"/>
</dbReference>
<dbReference type="Gene3D" id="1.10.940.10">
    <property type="entry name" value="NusB-like"/>
    <property type="match status" value="1"/>
</dbReference>
<keyword evidence="5 6" id="KW-0804">Transcription</keyword>
<dbReference type="HAMAP" id="MF_00073">
    <property type="entry name" value="NusB"/>
    <property type="match status" value="1"/>
</dbReference>
<keyword evidence="3 6" id="KW-0694">RNA-binding</keyword>
<evidence type="ECO:0000256" key="5">
    <source>
        <dbReference type="ARBA" id="ARBA00023163"/>
    </source>
</evidence>
<dbReference type="InterPro" id="IPR006027">
    <property type="entry name" value="NusB_RsmB_TIM44"/>
</dbReference>
<dbReference type="Pfam" id="PF01029">
    <property type="entry name" value="NusB"/>
    <property type="match status" value="1"/>
</dbReference>
<dbReference type="AlphaFoldDB" id="A0A7V5U3G0"/>
<evidence type="ECO:0000256" key="2">
    <source>
        <dbReference type="ARBA" id="ARBA00022814"/>
    </source>
</evidence>
<dbReference type="CDD" id="cd00619">
    <property type="entry name" value="Terminator_NusB"/>
    <property type="match status" value="1"/>
</dbReference>
<organism evidence="8">
    <name type="scientific">Thermodesulfatator atlanticus</name>
    <dbReference type="NCBI Taxonomy" id="501497"/>
    <lineage>
        <taxon>Bacteria</taxon>
        <taxon>Pseudomonadati</taxon>
        <taxon>Thermodesulfobacteriota</taxon>
        <taxon>Thermodesulfobacteria</taxon>
        <taxon>Thermodesulfobacteriales</taxon>
        <taxon>Thermodesulfatatoraceae</taxon>
        <taxon>Thermodesulfatator</taxon>
    </lineage>
</organism>
<dbReference type="PANTHER" id="PTHR11078:SF3">
    <property type="entry name" value="ANTITERMINATION NUSB DOMAIN-CONTAINING PROTEIN"/>
    <property type="match status" value="1"/>
</dbReference>
<keyword evidence="2 6" id="KW-0889">Transcription antitermination</keyword>
<protein>
    <recommendedName>
        <fullName evidence="6">Transcription antitermination protein NusB</fullName>
    </recommendedName>
    <alternativeName>
        <fullName evidence="6">Antitermination factor NusB</fullName>
    </alternativeName>
</protein>
<comment type="similarity">
    <text evidence="1 6">Belongs to the NusB family.</text>
</comment>
<comment type="function">
    <text evidence="6">Involved in transcription antitermination. Required for transcription of ribosomal RNA (rRNA) genes. Binds specifically to the boxA antiterminator sequence of the ribosomal RNA (rrn) operons.</text>
</comment>
<evidence type="ECO:0000256" key="4">
    <source>
        <dbReference type="ARBA" id="ARBA00023015"/>
    </source>
</evidence>
<sequence>MSLRRRAREIAVQILYQAEVAGVPFSEAFATYEGYFKPSPKVLSFARELVNGVAEKQKEIDEIIERFSKHWKLSRMSAIDRNILRLATYELLFRPDIPPKVSINEAVELAKAFGTDESASFVNGVLDAIYKKLVKEQEKKLLSAV</sequence>